<sequence length="103" mass="12071">MIITAKWNAQPTTKSSISIIADDIGLVRILLECLRTSRHNWEKVKHGEILLWASNLLDVCCTWTQQTSHNFRVMRHRPAMRSWNTQAMRRGLEWKSRKLLGKT</sequence>
<comment type="caution">
    <text evidence="1">The sequence shown here is derived from an EMBL/GenBank/DDBJ whole genome shotgun (WGS) entry which is preliminary data.</text>
</comment>
<evidence type="ECO:0000313" key="1">
    <source>
        <dbReference type="EMBL" id="PWA90682.1"/>
    </source>
</evidence>
<gene>
    <name evidence="1" type="ORF">CTI12_AA097860</name>
</gene>
<proteinExistence type="predicted"/>
<organism evidence="1 2">
    <name type="scientific">Artemisia annua</name>
    <name type="common">Sweet wormwood</name>
    <dbReference type="NCBI Taxonomy" id="35608"/>
    <lineage>
        <taxon>Eukaryota</taxon>
        <taxon>Viridiplantae</taxon>
        <taxon>Streptophyta</taxon>
        <taxon>Embryophyta</taxon>
        <taxon>Tracheophyta</taxon>
        <taxon>Spermatophyta</taxon>
        <taxon>Magnoliopsida</taxon>
        <taxon>eudicotyledons</taxon>
        <taxon>Gunneridae</taxon>
        <taxon>Pentapetalae</taxon>
        <taxon>asterids</taxon>
        <taxon>campanulids</taxon>
        <taxon>Asterales</taxon>
        <taxon>Asteraceae</taxon>
        <taxon>Asteroideae</taxon>
        <taxon>Anthemideae</taxon>
        <taxon>Artemisiinae</taxon>
        <taxon>Artemisia</taxon>
    </lineage>
</organism>
<keyword evidence="2" id="KW-1185">Reference proteome</keyword>
<dbReference type="EMBL" id="PKPP01000609">
    <property type="protein sequence ID" value="PWA90682.1"/>
    <property type="molecule type" value="Genomic_DNA"/>
</dbReference>
<protein>
    <submittedName>
        <fullName evidence="1">Uncharacterized protein</fullName>
    </submittedName>
</protein>
<accession>A0A2U1PY79</accession>
<reference evidence="1 2" key="1">
    <citation type="journal article" date="2018" name="Mol. Plant">
        <title>The genome of Artemisia annua provides insight into the evolution of Asteraceae family and artemisinin biosynthesis.</title>
        <authorList>
            <person name="Shen Q."/>
            <person name="Zhang L."/>
            <person name="Liao Z."/>
            <person name="Wang S."/>
            <person name="Yan T."/>
            <person name="Shi P."/>
            <person name="Liu M."/>
            <person name="Fu X."/>
            <person name="Pan Q."/>
            <person name="Wang Y."/>
            <person name="Lv Z."/>
            <person name="Lu X."/>
            <person name="Zhang F."/>
            <person name="Jiang W."/>
            <person name="Ma Y."/>
            <person name="Chen M."/>
            <person name="Hao X."/>
            <person name="Li L."/>
            <person name="Tang Y."/>
            <person name="Lv G."/>
            <person name="Zhou Y."/>
            <person name="Sun X."/>
            <person name="Brodelius P.E."/>
            <person name="Rose J.K.C."/>
            <person name="Tang K."/>
        </authorList>
    </citation>
    <scope>NUCLEOTIDE SEQUENCE [LARGE SCALE GENOMIC DNA]</scope>
    <source>
        <strain evidence="2">cv. Huhao1</strain>
        <tissue evidence="1">Leaf</tissue>
    </source>
</reference>
<dbReference type="AlphaFoldDB" id="A0A2U1PY79"/>
<evidence type="ECO:0000313" key="2">
    <source>
        <dbReference type="Proteomes" id="UP000245207"/>
    </source>
</evidence>
<name>A0A2U1PY79_ARTAN</name>
<dbReference type="Proteomes" id="UP000245207">
    <property type="component" value="Unassembled WGS sequence"/>
</dbReference>